<dbReference type="EMBL" id="WTTO01000010">
    <property type="protein sequence ID" value="NAR72926.1"/>
    <property type="molecule type" value="Genomic_DNA"/>
</dbReference>
<dbReference type="STRING" id="29430.AHTJS_09870"/>
<dbReference type="SUPFAM" id="SSF54001">
    <property type="entry name" value="Cysteine proteinases"/>
    <property type="match status" value="1"/>
</dbReference>
<name>A0A1L6KNK4_ACIHA</name>
<dbReference type="OrthoDB" id="5438043at2"/>
<dbReference type="EMBL" id="CP031976">
    <property type="protein sequence ID" value="QHI13726.1"/>
    <property type="molecule type" value="Genomic_DNA"/>
</dbReference>
<reference evidence="4 7" key="1">
    <citation type="submission" date="2018-08" db="EMBL/GenBank/DDBJ databases">
        <title>Analysis of the genomic diversity of Mexican Acinetobacter haemolyticus clinical isolates.</title>
        <authorList>
            <person name="Castro-Jaimes S."/>
            <person name="Cevallos M.A."/>
        </authorList>
    </citation>
    <scope>NUCLEOTIDE SEQUENCE [LARGE SCALE GENOMIC DNA]</scope>
    <source>
        <strain evidence="4 7">AN43</strain>
    </source>
</reference>
<dbReference type="Proteomes" id="UP000451048">
    <property type="component" value="Unassembled WGS sequence"/>
</dbReference>
<evidence type="ECO:0000313" key="7">
    <source>
        <dbReference type="Proteomes" id="UP000463868"/>
    </source>
</evidence>
<dbReference type="RefSeq" id="WP_005090986.1">
    <property type="nucleotide sequence ID" value="NZ_CP018260.1"/>
</dbReference>
<accession>A0A1L6KNK4</accession>
<dbReference type="KEGG" id="ahl:AHTJS_09870"/>
<evidence type="ECO:0000313" key="5">
    <source>
        <dbReference type="Proteomes" id="UP000294395"/>
    </source>
</evidence>
<dbReference type="Pfam" id="PF08379">
    <property type="entry name" value="Bact_transglu_N"/>
    <property type="match status" value="1"/>
</dbReference>
<dbReference type="EMBL" id="CP038009">
    <property type="protein sequence ID" value="QBQ16571.1"/>
    <property type="molecule type" value="Genomic_DNA"/>
</dbReference>
<dbReference type="Pfam" id="PF01841">
    <property type="entry name" value="Transglut_core"/>
    <property type="match status" value="1"/>
</dbReference>
<evidence type="ECO:0000313" key="3">
    <source>
        <dbReference type="EMBL" id="QBQ16571.1"/>
    </source>
</evidence>
<evidence type="ECO:0000313" key="4">
    <source>
        <dbReference type="EMBL" id="QHI13726.1"/>
    </source>
</evidence>
<dbReference type="Proteomes" id="UP000294395">
    <property type="component" value="Chromosome"/>
</dbReference>
<evidence type="ECO:0000313" key="6">
    <source>
        <dbReference type="Proteomes" id="UP000451048"/>
    </source>
</evidence>
<dbReference type="AlphaFoldDB" id="A0A1L6KNK4"/>
<dbReference type="Proteomes" id="UP000463868">
    <property type="component" value="Chromosome"/>
</dbReference>
<dbReference type="InterPro" id="IPR002931">
    <property type="entry name" value="Transglutaminase-like"/>
</dbReference>
<feature type="domain" description="Transglutaminase-like" evidence="1">
    <location>
        <begin position="153"/>
        <end position="215"/>
    </location>
</feature>
<dbReference type="InterPro" id="IPR013589">
    <property type="entry name" value="Bac_transglu_N"/>
</dbReference>
<evidence type="ECO:0000313" key="2">
    <source>
        <dbReference type="EMBL" id="NAR72926.1"/>
    </source>
</evidence>
<evidence type="ECO:0000259" key="1">
    <source>
        <dbReference type="SMART" id="SM00460"/>
    </source>
</evidence>
<protein>
    <submittedName>
        <fullName evidence="2">Transglutaminase family protein</fullName>
    </submittedName>
</protein>
<dbReference type="PANTHER" id="PTHR33490">
    <property type="entry name" value="BLR5614 PROTEIN-RELATED"/>
    <property type="match status" value="1"/>
</dbReference>
<dbReference type="PANTHER" id="PTHR33490:SF6">
    <property type="entry name" value="SLL1049 PROTEIN"/>
    <property type="match status" value="1"/>
</dbReference>
<organism evidence="2 6">
    <name type="scientific">Acinetobacter haemolyticus</name>
    <dbReference type="NCBI Taxonomy" id="29430"/>
    <lineage>
        <taxon>Bacteria</taxon>
        <taxon>Pseudomonadati</taxon>
        <taxon>Pseudomonadota</taxon>
        <taxon>Gammaproteobacteria</taxon>
        <taxon>Moraxellales</taxon>
        <taxon>Moraxellaceae</taxon>
        <taxon>Acinetobacter</taxon>
    </lineage>
</organism>
<dbReference type="Gene3D" id="3.10.620.30">
    <property type="match status" value="1"/>
</dbReference>
<dbReference type="InterPro" id="IPR038765">
    <property type="entry name" value="Papain-like_cys_pep_sf"/>
</dbReference>
<sequence length="259" mass="29611">MKLMVNHQTHYRYTQTARNSVQSIKMMPQSSQHQTVETWHISVPGESNCKRDAFNNLWMTATQRHDYRYLTIMAQGVIDLHATELGHFESHISPMLFLQRTTMSCYDSTMLDFAKSIVLRLNRQHLIDLSEAILERVPYQPQSTSVTTSAIDAFYAGQGVCQDHAHVFVAMCRALQIPARYVSGYLYDQNQPHLASHAWAEAFVENQWYCFDISNQIFAPQNHIYVAIGRDYLDVAPVRGVREQGGVESMMSSVQVLAC</sequence>
<dbReference type="SMART" id="SM00460">
    <property type="entry name" value="TGc"/>
    <property type="match status" value="1"/>
</dbReference>
<reference evidence="3 5" key="2">
    <citation type="submission" date="2019-03" db="EMBL/GenBank/DDBJ databases">
        <title>Complete genome sequence of two outbreak-associated Acinetobacter haemolyticus strains.</title>
        <authorList>
            <person name="Bai L."/>
            <person name="Zhang S.-C."/>
            <person name="Deng Y."/>
            <person name="Song C.-C."/>
            <person name="Kang G.-B."/>
            <person name="Dong Y."/>
            <person name="Wang Y."/>
            <person name="Gao F."/>
            <person name="Huang H."/>
        </authorList>
    </citation>
    <scope>NUCLEOTIDE SEQUENCE [LARGE SCALE GENOMIC DNA]</scope>
    <source>
        <strain evidence="3 5">TJR01</strain>
    </source>
</reference>
<gene>
    <name evidence="4" type="ORF">AhaeAN43_10195</name>
    <name evidence="3" type="ORF">AHTJR_09875</name>
    <name evidence="2" type="ORF">GPS52_05315</name>
</gene>
<reference evidence="2 6" key="3">
    <citation type="submission" date="2019-12" db="EMBL/GenBank/DDBJ databases">
        <title>Acinetobacter haemolyticus comparative genomics.</title>
        <authorList>
            <person name="Castro-Jaimes S."/>
            <person name="Bello-Lopez E."/>
            <person name="Velazquez-Acosta C."/>
            <person name="Volkow-Fernandez P."/>
            <person name="Lozano-Zarain P."/>
            <person name="Castillo Ramirez S."/>
            <person name="Cevallos M.A."/>
        </authorList>
    </citation>
    <scope>NUCLEOTIDE SEQUENCE [LARGE SCALE GENOMIC DNA]</scope>
    <source>
        <strain evidence="2 6">AN10</strain>
    </source>
</reference>
<proteinExistence type="predicted"/>